<sequence>MDREEQRRRMRERTARSAANTKATGLGRKTVLDLTVVGDRTIDQYRMKGGVGIKNALDILPYEITQDWYKDMREPSGAPTGLAVGDSDYKLEYGVHKRQGENQDTVLCLRLTFGRQCPMCEPMQTLWGIDKAKRTIDQQKMLDFLKPSWRCSYNVFDYDEPAKNIQLWDDQSYKLFEELLKLRIQTDPEGLQAFSDLETGLIVEFEGVSKTLGTNTKPFYEAAQFAFLQRSEPWPYETLQETFPLDQMLPIPTYNEVAAIFNSLEAPPDMDGYDDQQPTAGTRSRGDAGGGRSRDDAQPGATQCSGGHTLGKDYNQFENCNACDEQEYQQCADLNRPDGDTADSPGDGSQPWTPGQSDAPADNQPATNTRSRTREADAGGDQPATGQRTRGRQDTQPPADPGTRQRVQRTRG</sequence>
<dbReference type="EMBL" id="LAZR01000834">
    <property type="protein sequence ID" value="KKN56723.1"/>
    <property type="molecule type" value="Genomic_DNA"/>
</dbReference>
<feature type="region of interest" description="Disordered" evidence="1">
    <location>
        <begin position="333"/>
        <end position="412"/>
    </location>
</feature>
<accession>A0A0F9USV1</accession>
<comment type="caution">
    <text evidence="2">The sequence shown here is derived from an EMBL/GenBank/DDBJ whole genome shotgun (WGS) entry which is preliminary data.</text>
</comment>
<evidence type="ECO:0000256" key="1">
    <source>
        <dbReference type="SAM" id="MobiDB-lite"/>
    </source>
</evidence>
<gene>
    <name evidence="2" type="ORF">LCGC14_0569520</name>
</gene>
<feature type="region of interest" description="Disordered" evidence="1">
    <location>
        <begin position="265"/>
        <end position="307"/>
    </location>
</feature>
<evidence type="ECO:0008006" key="3">
    <source>
        <dbReference type="Google" id="ProtNLM"/>
    </source>
</evidence>
<proteinExistence type="predicted"/>
<reference evidence="2" key="1">
    <citation type="journal article" date="2015" name="Nature">
        <title>Complex archaea that bridge the gap between prokaryotes and eukaryotes.</title>
        <authorList>
            <person name="Spang A."/>
            <person name="Saw J.H."/>
            <person name="Jorgensen S.L."/>
            <person name="Zaremba-Niedzwiedzka K."/>
            <person name="Martijn J."/>
            <person name="Lind A.E."/>
            <person name="van Eijk R."/>
            <person name="Schleper C."/>
            <person name="Guy L."/>
            <person name="Ettema T.J."/>
        </authorList>
    </citation>
    <scope>NUCLEOTIDE SEQUENCE</scope>
</reference>
<protein>
    <recommendedName>
        <fullName evidence="3">Bacteriophage T4 Gp32 single-stranded DNA-binding domain-containing protein</fullName>
    </recommendedName>
</protein>
<feature type="region of interest" description="Disordered" evidence="1">
    <location>
        <begin position="1"/>
        <end position="22"/>
    </location>
</feature>
<name>A0A0F9USV1_9ZZZZ</name>
<feature type="compositionally biased region" description="Basic and acidic residues" evidence="1">
    <location>
        <begin position="1"/>
        <end position="15"/>
    </location>
</feature>
<evidence type="ECO:0000313" key="2">
    <source>
        <dbReference type="EMBL" id="KKN56723.1"/>
    </source>
</evidence>
<dbReference type="AlphaFoldDB" id="A0A0F9USV1"/>
<organism evidence="2">
    <name type="scientific">marine sediment metagenome</name>
    <dbReference type="NCBI Taxonomy" id="412755"/>
    <lineage>
        <taxon>unclassified sequences</taxon>
        <taxon>metagenomes</taxon>
        <taxon>ecological metagenomes</taxon>
    </lineage>
</organism>